<evidence type="ECO:0000256" key="7">
    <source>
        <dbReference type="ARBA" id="ARBA00049183"/>
    </source>
</evidence>
<gene>
    <name evidence="12" type="ORF">JO391_09225</name>
</gene>
<comment type="subcellular location">
    <subcellularLocation>
        <location evidence="10">Cell membrane</location>
    </subcellularLocation>
</comment>
<keyword evidence="10" id="KW-0448">Lipopolysaccharide biosynthesis</keyword>
<keyword evidence="10" id="KW-1003">Cell membrane</keyword>
<evidence type="ECO:0000256" key="1">
    <source>
        <dbReference type="ARBA" id="ARBA00003394"/>
    </source>
</evidence>
<evidence type="ECO:0000256" key="10">
    <source>
        <dbReference type="RuleBase" id="RU365103"/>
    </source>
</evidence>
<comment type="similarity">
    <text evidence="10">Belongs to the glycosyltransferase group 1 family.</text>
</comment>
<dbReference type="PANTHER" id="PTHR42755:SF1">
    <property type="entry name" value="3-DEOXY-D-MANNO-OCTULOSONIC ACID TRANSFERASE, MITOCHONDRIAL-RELATED"/>
    <property type="match status" value="1"/>
</dbReference>
<dbReference type="Proteomes" id="UP000826300">
    <property type="component" value="Chromosome"/>
</dbReference>
<dbReference type="RefSeq" id="WP_220664252.1">
    <property type="nucleotide sequence ID" value="NZ_CP069370.1"/>
</dbReference>
<reference evidence="12" key="1">
    <citation type="submission" date="2021-02" db="EMBL/GenBank/DDBJ databases">
        <title>Rhodobacter shimadae sp. nov., an aerobic anoxygenic phototrophic bacterium isolated from a hot spring.</title>
        <authorList>
            <person name="Muramatsu S."/>
            <person name="Haruta S."/>
            <person name="Hirose S."/>
            <person name="Hanada S."/>
        </authorList>
    </citation>
    <scope>NUCLEOTIDE SEQUENCE</scope>
    <source>
        <strain evidence="12">N10</strain>
    </source>
</reference>
<dbReference type="GO" id="GO:0009244">
    <property type="term" value="P:lipopolysaccharide core region biosynthetic process"/>
    <property type="evidence" value="ECO:0007669"/>
    <property type="project" value="UniProtKB-UniRule"/>
</dbReference>
<dbReference type="UniPathway" id="UPA00958"/>
<sequence length="408" mass="42219">MMLFAYRLLMGIALPFAVLATLWGMARGRLPGSALRERLGLGPKRQGGAPAIWVHGASLGELTSVKALIRRLRDEVPGLEVLVTSNTATAREMVAGWQQAGVEARLAPFDTAGAAARVIRGWRPDLMIVVENELWPGRMAAARAAGVPVAMVGARMSERSARRWGKVPGMRGLLEGLALVSPQDEGSAARLVALGLPRDRLAPVLNLKAGVEALAPVTGPVARDRCLLAASTHEGEEALVLDGFAEARGQFDLLILAPRHPARFDAVAREIAARGFALRRRSAGDDVAGPVFLADTLGEMALWYGMAGATVVGGTFADRGGHTPFEPVAAGSAVVHGPSLANHRDAFAALDAAGGALAVTGDLGAALAGLDGSAQTRMAAAGRAALAGGVELDGLAARLLAPMRHARG</sequence>
<dbReference type="PANTHER" id="PTHR42755">
    <property type="entry name" value="3-DEOXY-MANNO-OCTULOSONATE CYTIDYLYLTRANSFERASE"/>
    <property type="match status" value="1"/>
</dbReference>
<protein>
    <recommendedName>
        <fullName evidence="4 10">3-deoxy-D-manno-octulosonic acid transferase</fullName>
        <shortName evidence="10">Kdo transferase</shortName>
        <ecNumber evidence="3 10">2.4.99.12</ecNumber>
    </recommendedName>
    <alternativeName>
        <fullName evidence="6 10">Lipid IV(A) 3-deoxy-D-manno-octulosonic acid transferase</fullName>
    </alternativeName>
</protein>
<evidence type="ECO:0000256" key="4">
    <source>
        <dbReference type="ARBA" id="ARBA00019077"/>
    </source>
</evidence>
<evidence type="ECO:0000256" key="2">
    <source>
        <dbReference type="ARBA" id="ARBA00004713"/>
    </source>
</evidence>
<evidence type="ECO:0000313" key="12">
    <source>
        <dbReference type="EMBL" id="QYZ71652.1"/>
    </source>
</evidence>
<evidence type="ECO:0000256" key="5">
    <source>
        <dbReference type="ARBA" id="ARBA00022679"/>
    </source>
</evidence>
<dbReference type="EC" id="2.4.99.12" evidence="3 10"/>
<keyword evidence="10" id="KW-0472">Membrane</keyword>
<keyword evidence="13" id="KW-1185">Reference proteome</keyword>
<evidence type="ECO:0000256" key="3">
    <source>
        <dbReference type="ARBA" id="ARBA00012621"/>
    </source>
</evidence>
<keyword evidence="5 10" id="KW-0808">Transferase</keyword>
<evidence type="ECO:0000256" key="9">
    <source>
        <dbReference type="PIRSR" id="PIRSR639901-2"/>
    </source>
</evidence>
<comment type="pathway">
    <text evidence="2 10">Bacterial outer membrane biogenesis; LPS core biosynthesis.</text>
</comment>
<dbReference type="Gene3D" id="3.40.50.2000">
    <property type="entry name" value="Glycogen Phosphorylase B"/>
    <property type="match status" value="1"/>
</dbReference>
<dbReference type="InterPro" id="IPR038107">
    <property type="entry name" value="Glycos_transf_N_sf"/>
</dbReference>
<comment type="function">
    <text evidence="1 10">Involved in lipopolysaccharide (LPS) biosynthesis. Catalyzes the transfer of 3-deoxy-D-manno-octulosonate (Kdo) residue(s) from CMP-Kdo to lipid IV(A), the tetraacyldisaccharide-1,4'-bisphosphate precursor of lipid A.</text>
</comment>
<feature type="site" description="Transition state stabilizer" evidence="9">
    <location>
        <position position="208"/>
    </location>
</feature>
<dbReference type="KEGG" id="nsm:JO391_09225"/>
<dbReference type="Pfam" id="PF04413">
    <property type="entry name" value="Glycos_transf_N"/>
    <property type="match status" value="1"/>
</dbReference>
<accession>A0A8G1EDL1</accession>
<comment type="catalytic activity">
    <reaction evidence="7 10">
        <text>lipid IVA (E. coli) + CMP-3-deoxy-beta-D-manno-octulosonate = alpha-Kdo-(2-&gt;6)-lipid IVA (E. coli) + CMP + H(+)</text>
        <dbReference type="Rhea" id="RHEA:28066"/>
        <dbReference type="ChEBI" id="CHEBI:15378"/>
        <dbReference type="ChEBI" id="CHEBI:58603"/>
        <dbReference type="ChEBI" id="CHEBI:60364"/>
        <dbReference type="ChEBI" id="CHEBI:60377"/>
        <dbReference type="ChEBI" id="CHEBI:85987"/>
        <dbReference type="EC" id="2.4.99.12"/>
    </reaction>
</comment>
<evidence type="ECO:0000313" key="13">
    <source>
        <dbReference type="Proteomes" id="UP000826300"/>
    </source>
</evidence>
<evidence type="ECO:0000256" key="8">
    <source>
        <dbReference type="PIRSR" id="PIRSR639901-1"/>
    </source>
</evidence>
<feature type="domain" description="3-deoxy-D-manno-octulosonic-acid transferase N-terminal" evidence="11">
    <location>
        <begin position="35"/>
        <end position="209"/>
    </location>
</feature>
<dbReference type="GO" id="GO:0009245">
    <property type="term" value="P:lipid A biosynthetic process"/>
    <property type="evidence" value="ECO:0007669"/>
    <property type="project" value="TreeGrafter"/>
</dbReference>
<dbReference type="InterPro" id="IPR039901">
    <property type="entry name" value="Kdotransferase"/>
</dbReference>
<dbReference type="EMBL" id="CP069370">
    <property type="protein sequence ID" value="QYZ71652.1"/>
    <property type="molecule type" value="Genomic_DNA"/>
</dbReference>
<evidence type="ECO:0000259" key="11">
    <source>
        <dbReference type="Pfam" id="PF04413"/>
    </source>
</evidence>
<name>A0A8G1EDL1_9RHOB</name>
<dbReference type="GO" id="GO:0005886">
    <property type="term" value="C:plasma membrane"/>
    <property type="evidence" value="ECO:0007669"/>
    <property type="project" value="UniProtKB-SubCell"/>
</dbReference>
<organism evidence="12 13">
    <name type="scientific">Neotabrizicola shimadae</name>
    <dbReference type="NCBI Taxonomy" id="2807096"/>
    <lineage>
        <taxon>Bacteria</taxon>
        <taxon>Pseudomonadati</taxon>
        <taxon>Pseudomonadota</taxon>
        <taxon>Alphaproteobacteria</taxon>
        <taxon>Rhodobacterales</taxon>
        <taxon>Paracoccaceae</taxon>
        <taxon>Neotabrizicola</taxon>
    </lineage>
</organism>
<proteinExistence type="inferred from homology"/>
<dbReference type="InterPro" id="IPR007507">
    <property type="entry name" value="Glycos_transf_N"/>
</dbReference>
<feature type="site" description="Transition state stabilizer" evidence="9">
    <location>
        <position position="131"/>
    </location>
</feature>
<feature type="active site" description="Proton acceptor" evidence="8">
    <location>
        <position position="61"/>
    </location>
</feature>
<dbReference type="AlphaFoldDB" id="A0A8G1EDL1"/>
<dbReference type="GO" id="GO:0043842">
    <property type="term" value="F:Kdo transferase activity"/>
    <property type="evidence" value="ECO:0007669"/>
    <property type="project" value="UniProtKB-EC"/>
</dbReference>
<dbReference type="Gene3D" id="3.40.50.11720">
    <property type="entry name" value="3-Deoxy-D-manno-octulosonic-acid transferase, N-terminal domain"/>
    <property type="match status" value="1"/>
</dbReference>
<evidence type="ECO:0000256" key="6">
    <source>
        <dbReference type="ARBA" id="ARBA00031445"/>
    </source>
</evidence>